<dbReference type="SUPFAM" id="SSF48371">
    <property type="entry name" value="ARM repeat"/>
    <property type="match status" value="1"/>
</dbReference>
<dbReference type="Proteomes" id="UP000887540">
    <property type="component" value="Unplaced"/>
</dbReference>
<keyword evidence="5" id="KW-1185">Reference proteome</keyword>
<comment type="similarity">
    <text evidence="1">Belongs to the IFRD family.</text>
</comment>
<dbReference type="Gene3D" id="1.25.10.10">
    <property type="entry name" value="Leucine-rich Repeat Variant"/>
    <property type="match status" value="1"/>
</dbReference>
<protein>
    <submittedName>
        <fullName evidence="6">Interferon-related developmental regulator 1</fullName>
    </submittedName>
</protein>
<reference evidence="6" key="1">
    <citation type="submission" date="2022-11" db="UniProtKB">
        <authorList>
            <consortium name="WormBaseParasite"/>
        </authorList>
    </citation>
    <scope>IDENTIFICATION</scope>
</reference>
<proteinExistence type="inferred from homology"/>
<evidence type="ECO:0000256" key="2">
    <source>
        <dbReference type="SAM" id="MobiDB-lite"/>
    </source>
</evidence>
<dbReference type="InterPro" id="IPR007701">
    <property type="entry name" value="Interferon-rel_develop_reg_N"/>
</dbReference>
<dbReference type="Pfam" id="PF04836">
    <property type="entry name" value="IFRD_C"/>
    <property type="match status" value="1"/>
</dbReference>
<feature type="domain" description="Interferon-related developmental regulator N-terminal" evidence="4">
    <location>
        <begin position="48"/>
        <end position="315"/>
    </location>
</feature>
<organism evidence="5 6">
    <name type="scientific">Acrobeloides nanus</name>
    <dbReference type="NCBI Taxonomy" id="290746"/>
    <lineage>
        <taxon>Eukaryota</taxon>
        <taxon>Metazoa</taxon>
        <taxon>Ecdysozoa</taxon>
        <taxon>Nematoda</taxon>
        <taxon>Chromadorea</taxon>
        <taxon>Rhabditida</taxon>
        <taxon>Tylenchina</taxon>
        <taxon>Cephalobomorpha</taxon>
        <taxon>Cephaloboidea</taxon>
        <taxon>Cephalobidae</taxon>
        <taxon>Acrobeloides</taxon>
    </lineage>
</organism>
<dbReference type="PANTHER" id="PTHR12354:SF1">
    <property type="entry name" value="INTERFERON-RELATED DEVELOPMENTAL REGULATOR 1"/>
    <property type="match status" value="1"/>
</dbReference>
<accession>A0A914DNY4</accession>
<feature type="region of interest" description="Disordered" evidence="2">
    <location>
        <begin position="1"/>
        <end position="28"/>
    </location>
</feature>
<evidence type="ECO:0000313" key="6">
    <source>
        <dbReference type="WBParaSite" id="ACRNAN_scaffold3241.g15857.t1"/>
    </source>
</evidence>
<evidence type="ECO:0000256" key="1">
    <source>
        <dbReference type="ARBA" id="ARBA00008828"/>
    </source>
</evidence>
<dbReference type="InterPro" id="IPR006921">
    <property type="entry name" value="Interferon-rel_develop_reg_C"/>
</dbReference>
<evidence type="ECO:0000259" key="4">
    <source>
        <dbReference type="Pfam" id="PF05004"/>
    </source>
</evidence>
<name>A0A914DNY4_9BILA</name>
<feature type="domain" description="Interferon-related developmental regulator C-terminal" evidence="3">
    <location>
        <begin position="362"/>
        <end position="410"/>
    </location>
</feature>
<dbReference type="PANTHER" id="PTHR12354">
    <property type="entry name" value="INTERFERON-RELATED DEVELOPMENTAL REGULATOR"/>
    <property type="match status" value="1"/>
</dbReference>
<dbReference type="Pfam" id="PF05004">
    <property type="entry name" value="IFRD"/>
    <property type="match status" value="1"/>
</dbReference>
<dbReference type="WBParaSite" id="ACRNAN_scaffold3241.g15857.t1">
    <property type="protein sequence ID" value="ACRNAN_scaffold3241.g15857.t1"/>
    <property type="gene ID" value="ACRNAN_scaffold3241.g15857"/>
</dbReference>
<feature type="compositionally biased region" description="Basic and acidic residues" evidence="2">
    <location>
        <begin position="7"/>
        <end position="27"/>
    </location>
</feature>
<sequence>MGKRKNTNKEKLDYGINRPAEKPESIRGSDLSDLESIAYSSIAGDVDTQVGDEEDFEEDVLQEKISENVVNALDKRVNIRLKAMGILNEALKRHYMAEKIFKWKSSLCEIVDKNIKRSVEETMQACILASMLSIQLGMEIENDVAEILVHMRQLCSDPSKPEAMRIACAQSIGICAYFSADQPNVIYDCVTSLKNVWTSFKNVNAPVGLYSTVLSSWAMLLNQCNPSIIFTAIAESQPKLCLFLEASSVEVRIAAGEVLACLYEMAHNSNSEFRFHNHFDLEETLSSLAVDSLKQHAKRDKKVQKLTFRQINDTIFHEKTPQVQIRFNKLETLTIEACHSKLVYDHLCQLLQGNINAHLTENAIIREVFDLGPIVEEKVLTKADKMERVYVQKCMDKARNIHRAKQRDKKAF</sequence>
<dbReference type="InterPro" id="IPR039777">
    <property type="entry name" value="IFRD"/>
</dbReference>
<evidence type="ECO:0000259" key="3">
    <source>
        <dbReference type="Pfam" id="PF04836"/>
    </source>
</evidence>
<dbReference type="InterPro" id="IPR011989">
    <property type="entry name" value="ARM-like"/>
</dbReference>
<evidence type="ECO:0000313" key="5">
    <source>
        <dbReference type="Proteomes" id="UP000887540"/>
    </source>
</evidence>
<dbReference type="InterPro" id="IPR016024">
    <property type="entry name" value="ARM-type_fold"/>
</dbReference>
<dbReference type="AlphaFoldDB" id="A0A914DNY4"/>